<dbReference type="AlphaFoldDB" id="A0A6V3SLY3"/>
<dbReference type="SMART" id="SM00512">
    <property type="entry name" value="Skp1"/>
    <property type="match status" value="1"/>
</dbReference>
<dbReference type="InterPro" id="IPR001232">
    <property type="entry name" value="SKP1-like"/>
</dbReference>
<accession>A0A6V3SLY3</accession>
<dbReference type="PANTHER" id="PTHR11165">
    <property type="entry name" value="SKP1"/>
    <property type="match status" value="1"/>
</dbReference>
<gene>
    <name evidence="5" type="ORF">LGLO00237_LOCUS30100</name>
</gene>
<proteinExistence type="inferred from homology"/>
<dbReference type="InterPro" id="IPR016073">
    <property type="entry name" value="Skp1_comp_POZ"/>
</dbReference>
<reference evidence="5" key="1">
    <citation type="submission" date="2021-01" db="EMBL/GenBank/DDBJ databases">
        <authorList>
            <person name="Corre E."/>
            <person name="Pelletier E."/>
            <person name="Niang G."/>
            <person name="Scheremetjew M."/>
            <person name="Finn R."/>
            <person name="Kale V."/>
            <person name="Holt S."/>
            <person name="Cochrane G."/>
            <person name="Meng A."/>
            <person name="Brown T."/>
            <person name="Cohen L."/>
        </authorList>
    </citation>
    <scope>NUCLEOTIDE SEQUENCE</scope>
    <source>
        <strain evidence="5">CCCM811</strain>
    </source>
</reference>
<dbReference type="Gene3D" id="3.30.710.10">
    <property type="entry name" value="Potassium Channel Kv1.1, Chain A"/>
    <property type="match status" value="1"/>
</dbReference>
<dbReference type="SUPFAM" id="SSF54695">
    <property type="entry name" value="POZ domain"/>
    <property type="match status" value="1"/>
</dbReference>
<evidence type="ECO:0000256" key="1">
    <source>
        <dbReference type="ARBA" id="ARBA00009993"/>
    </source>
</evidence>
<comment type="similarity">
    <text evidence="1">Belongs to the SKP1 family.</text>
</comment>
<evidence type="ECO:0000259" key="4">
    <source>
        <dbReference type="Pfam" id="PF03931"/>
    </source>
</evidence>
<evidence type="ECO:0000313" key="5">
    <source>
        <dbReference type="EMBL" id="CAE0678318.1"/>
    </source>
</evidence>
<dbReference type="GO" id="GO:0006511">
    <property type="term" value="P:ubiquitin-dependent protein catabolic process"/>
    <property type="evidence" value="ECO:0007669"/>
    <property type="project" value="InterPro"/>
</dbReference>
<evidence type="ECO:0000256" key="2">
    <source>
        <dbReference type="ARBA" id="ARBA00022786"/>
    </source>
</evidence>
<dbReference type="Pfam" id="PF03931">
    <property type="entry name" value="Skp1_POZ"/>
    <property type="match status" value="1"/>
</dbReference>
<feature type="domain" description="SKP1 component POZ" evidence="4">
    <location>
        <begin position="30"/>
        <end position="86"/>
    </location>
</feature>
<name>A0A6V3SLY3_9EUKA</name>
<keyword evidence="2" id="KW-0833">Ubl conjugation pathway</keyword>
<evidence type="ECO:0000256" key="3">
    <source>
        <dbReference type="SAM" id="MobiDB-lite"/>
    </source>
</evidence>
<dbReference type="InterPro" id="IPR011333">
    <property type="entry name" value="SKP1/BTB/POZ_sf"/>
</dbReference>
<protein>
    <recommendedName>
        <fullName evidence="4">SKP1 component POZ domain-containing protein</fullName>
    </recommendedName>
</protein>
<sequence>MEAKGSEEAPSLDPAESLDVAEKPVKEREITLKSGDGKSFKVSSKEAIISGMIKAALQGDQNETEIPLATIKGITLEKVVEYMKMRKGVDMPELKWPIKHKTMVEICGPGNEEVAKWIDEVSKHRANFYDLLLATVRLDIKGLQCVGVAKIASLLKYCKAEDLDRVLDPAITDGKLLPLRQSVIDERKKEEEERIRKREERKKEREKKEAEAEAKASEGDKSKASK</sequence>
<feature type="region of interest" description="Disordered" evidence="3">
    <location>
        <begin position="1"/>
        <end position="24"/>
    </location>
</feature>
<dbReference type="EMBL" id="HBIV01042824">
    <property type="protein sequence ID" value="CAE0678318.1"/>
    <property type="molecule type" value="Transcribed_RNA"/>
</dbReference>
<dbReference type="InterPro" id="IPR016897">
    <property type="entry name" value="SKP1"/>
</dbReference>
<feature type="region of interest" description="Disordered" evidence="3">
    <location>
        <begin position="187"/>
        <end position="226"/>
    </location>
</feature>
<organism evidence="5">
    <name type="scientific">Lotharella globosa</name>
    <dbReference type="NCBI Taxonomy" id="91324"/>
    <lineage>
        <taxon>Eukaryota</taxon>
        <taxon>Sar</taxon>
        <taxon>Rhizaria</taxon>
        <taxon>Cercozoa</taxon>
        <taxon>Chlorarachniophyceae</taxon>
        <taxon>Lotharella</taxon>
    </lineage>
</organism>